<evidence type="ECO:0000313" key="3">
    <source>
        <dbReference type="EMBL" id="KAF5349524.1"/>
    </source>
</evidence>
<keyword evidence="2" id="KW-0472">Membrane</keyword>
<evidence type="ECO:0000256" key="1">
    <source>
        <dbReference type="SAM" id="MobiDB-lite"/>
    </source>
</evidence>
<proteinExistence type="predicted"/>
<organism evidence="3 4">
    <name type="scientific">Leucocoprinus leucothites</name>
    <dbReference type="NCBI Taxonomy" id="201217"/>
    <lineage>
        <taxon>Eukaryota</taxon>
        <taxon>Fungi</taxon>
        <taxon>Dikarya</taxon>
        <taxon>Basidiomycota</taxon>
        <taxon>Agaricomycotina</taxon>
        <taxon>Agaricomycetes</taxon>
        <taxon>Agaricomycetidae</taxon>
        <taxon>Agaricales</taxon>
        <taxon>Agaricineae</taxon>
        <taxon>Agaricaceae</taxon>
        <taxon>Leucocoprinus</taxon>
    </lineage>
</organism>
<reference evidence="3 4" key="1">
    <citation type="journal article" date="2020" name="ISME J.">
        <title>Uncovering the hidden diversity of litter-decomposition mechanisms in mushroom-forming fungi.</title>
        <authorList>
            <person name="Floudas D."/>
            <person name="Bentzer J."/>
            <person name="Ahren D."/>
            <person name="Johansson T."/>
            <person name="Persson P."/>
            <person name="Tunlid A."/>
        </authorList>
    </citation>
    <scope>NUCLEOTIDE SEQUENCE [LARGE SCALE GENOMIC DNA]</scope>
    <source>
        <strain evidence="3 4">CBS 146.42</strain>
    </source>
</reference>
<gene>
    <name evidence="3" type="ORF">D9756_008990</name>
</gene>
<protein>
    <submittedName>
        <fullName evidence="3">Uncharacterized protein</fullName>
    </submittedName>
</protein>
<keyword evidence="4" id="KW-1185">Reference proteome</keyword>
<dbReference type="EMBL" id="JAACJO010000016">
    <property type="protein sequence ID" value="KAF5349524.1"/>
    <property type="molecule type" value="Genomic_DNA"/>
</dbReference>
<feature type="compositionally biased region" description="Polar residues" evidence="1">
    <location>
        <begin position="255"/>
        <end position="265"/>
    </location>
</feature>
<keyword evidence="2" id="KW-1133">Transmembrane helix</keyword>
<accession>A0A8H5CY68</accession>
<name>A0A8H5CY68_9AGAR</name>
<comment type="caution">
    <text evidence="3">The sequence shown here is derived from an EMBL/GenBank/DDBJ whole genome shotgun (WGS) entry which is preliminary data.</text>
</comment>
<feature type="region of interest" description="Disordered" evidence="1">
    <location>
        <begin position="235"/>
        <end position="282"/>
    </location>
</feature>
<feature type="region of interest" description="Disordered" evidence="1">
    <location>
        <begin position="155"/>
        <end position="182"/>
    </location>
</feature>
<dbReference type="OrthoDB" id="3037386at2759"/>
<keyword evidence="2" id="KW-0812">Transmembrane</keyword>
<feature type="compositionally biased region" description="Polar residues" evidence="1">
    <location>
        <begin position="235"/>
        <end position="247"/>
    </location>
</feature>
<dbReference type="Proteomes" id="UP000559027">
    <property type="component" value="Unassembled WGS sequence"/>
</dbReference>
<dbReference type="AlphaFoldDB" id="A0A8H5CY68"/>
<feature type="compositionally biased region" description="Polar residues" evidence="1">
    <location>
        <begin position="163"/>
        <end position="182"/>
    </location>
</feature>
<feature type="transmembrane region" description="Helical" evidence="2">
    <location>
        <begin position="30"/>
        <end position="55"/>
    </location>
</feature>
<evidence type="ECO:0000313" key="4">
    <source>
        <dbReference type="Proteomes" id="UP000559027"/>
    </source>
</evidence>
<evidence type="ECO:0000256" key="2">
    <source>
        <dbReference type="SAM" id="Phobius"/>
    </source>
</evidence>
<sequence length="282" mass="30928">MASTEGISGGVSTVSRALKSRDIPKLAGSAAGFIALIVVLCLIILTSLIAITLLLREDKASDEEKIQRPKSARYTNALEHEADSQSNSWFRRTYQRLPFARTGSTDRVPSIKFPRPPSRGERPLSPSGEDPDGESRDELYLDVPQPRYINRHPQLERLGHHASFSTGPSTRRLSNTTSMSSVRFETSGIRDIYPHERDKFAPSPTATLPNIHTWMSSPTSTATNSPIISPKRSNVISQETSSINLPTSVRRGQDSTRNSVISTSPSPAPPTFEGGTKFLESL</sequence>
<feature type="region of interest" description="Disordered" evidence="1">
    <location>
        <begin position="104"/>
        <end position="138"/>
    </location>
</feature>